<keyword evidence="2" id="KW-1185">Reference proteome</keyword>
<dbReference type="AlphaFoldDB" id="A0AAN7QYW7"/>
<sequence length="90" mass="9736">MMGGTTDVREKGEKGENDVAMGFEVSVKIIIFTIDSKQSISSVSPFLLHSHLRKSRSFALALFLGLSVCLQDSAQRGEALVIGATISFLF</sequence>
<dbReference type="Proteomes" id="UP001346149">
    <property type="component" value="Unassembled WGS sequence"/>
</dbReference>
<protein>
    <submittedName>
        <fullName evidence="1">Uncharacterized protein</fullName>
    </submittedName>
</protein>
<evidence type="ECO:0000313" key="2">
    <source>
        <dbReference type="Proteomes" id="UP001346149"/>
    </source>
</evidence>
<comment type="caution">
    <text evidence="1">The sequence shown here is derived from an EMBL/GenBank/DDBJ whole genome shotgun (WGS) entry which is preliminary data.</text>
</comment>
<dbReference type="EMBL" id="JAXQNO010000016">
    <property type="protein sequence ID" value="KAK4781726.1"/>
    <property type="molecule type" value="Genomic_DNA"/>
</dbReference>
<accession>A0AAN7QYW7</accession>
<gene>
    <name evidence="1" type="ORF">SAY86_015828</name>
</gene>
<reference evidence="1 2" key="1">
    <citation type="journal article" date="2023" name="Hortic Res">
        <title>Pangenome of water caltrop reveals structural variations and asymmetric subgenome divergence after allopolyploidization.</title>
        <authorList>
            <person name="Zhang X."/>
            <person name="Chen Y."/>
            <person name="Wang L."/>
            <person name="Yuan Y."/>
            <person name="Fang M."/>
            <person name="Shi L."/>
            <person name="Lu R."/>
            <person name="Comes H.P."/>
            <person name="Ma Y."/>
            <person name="Chen Y."/>
            <person name="Huang G."/>
            <person name="Zhou Y."/>
            <person name="Zheng Z."/>
            <person name="Qiu Y."/>
        </authorList>
    </citation>
    <scope>NUCLEOTIDE SEQUENCE [LARGE SCALE GENOMIC DNA]</scope>
    <source>
        <strain evidence="1">F231</strain>
    </source>
</reference>
<proteinExistence type="predicted"/>
<organism evidence="1 2">
    <name type="scientific">Trapa natans</name>
    <name type="common">Water chestnut</name>
    <dbReference type="NCBI Taxonomy" id="22666"/>
    <lineage>
        <taxon>Eukaryota</taxon>
        <taxon>Viridiplantae</taxon>
        <taxon>Streptophyta</taxon>
        <taxon>Embryophyta</taxon>
        <taxon>Tracheophyta</taxon>
        <taxon>Spermatophyta</taxon>
        <taxon>Magnoliopsida</taxon>
        <taxon>eudicotyledons</taxon>
        <taxon>Gunneridae</taxon>
        <taxon>Pentapetalae</taxon>
        <taxon>rosids</taxon>
        <taxon>malvids</taxon>
        <taxon>Myrtales</taxon>
        <taxon>Lythraceae</taxon>
        <taxon>Trapa</taxon>
    </lineage>
</organism>
<evidence type="ECO:0000313" key="1">
    <source>
        <dbReference type="EMBL" id="KAK4781726.1"/>
    </source>
</evidence>
<name>A0AAN7QYW7_TRANT</name>